<feature type="transmembrane region" description="Helical" evidence="9">
    <location>
        <begin position="258"/>
        <end position="277"/>
    </location>
</feature>
<feature type="transmembrane region" description="Helical" evidence="9">
    <location>
        <begin position="728"/>
        <end position="750"/>
    </location>
</feature>
<evidence type="ECO:0000256" key="8">
    <source>
        <dbReference type="ARBA" id="ARBA00023136"/>
    </source>
</evidence>
<keyword evidence="7 9" id="KW-1133">Transmembrane helix</keyword>
<reference evidence="10 11" key="1">
    <citation type="journal article" date="2016" name="Mol. Biol. Evol.">
        <title>Comparative Genomics of Early-Diverging Mushroom-Forming Fungi Provides Insights into the Origins of Lignocellulose Decay Capabilities.</title>
        <authorList>
            <person name="Nagy L.G."/>
            <person name="Riley R."/>
            <person name="Tritt A."/>
            <person name="Adam C."/>
            <person name="Daum C."/>
            <person name="Floudas D."/>
            <person name="Sun H."/>
            <person name="Yadav J.S."/>
            <person name="Pangilinan J."/>
            <person name="Larsson K.H."/>
            <person name="Matsuura K."/>
            <person name="Barry K."/>
            <person name="Labutti K."/>
            <person name="Kuo R."/>
            <person name="Ohm R.A."/>
            <person name="Bhattacharya S.S."/>
            <person name="Shirouzu T."/>
            <person name="Yoshinaga Y."/>
            <person name="Martin F.M."/>
            <person name="Grigoriev I.V."/>
            <person name="Hibbett D.S."/>
        </authorList>
    </citation>
    <scope>NUCLEOTIDE SEQUENCE [LARGE SCALE GENOMIC DNA]</scope>
    <source>
        <strain evidence="10 11">CBS 109695</strain>
    </source>
</reference>
<feature type="transmembrane region" description="Helical" evidence="9">
    <location>
        <begin position="413"/>
        <end position="441"/>
    </location>
</feature>
<feature type="transmembrane region" description="Helical" evidence="9">
    <location>
        <begin position="653"/>
        <end position="671"/>
    </location>
</feature>
<name>A0A166QI98_9AGAM</name>
<dbReference type="PANTHER" id="PTHR22601">
    <property type="entry name" value="ISP4 LIKE PROTEIN"/>
    <property type="match status" value="1"/>
</dbReference>
<dbReference type="AlphaFoldDB" id="A0A166QI98"/>
<dbReference type="InterPro" id="IPR004648">
    <property type="entry name" value="Oligpept_transpt"/>
</dbReference>
<dbReference type="EMBL" id="KV417510">
    <property type="protein sequence ID" value="KZP27179.1"/>
    <property type="molecule type" value="Genomic_DNA"/>
</dbReference>
<evidence type="ECO:0000256" key="5">
    <source>
        <dbReference type="ARBA" id="ARBA00022856"/>
    </source>
</evidence>
<evidence type="ECO:0000256" key="1">
    <source>
        <dbReference type="ARBA" id="ARBA00004141"/>
    </source>
</evidence>
<keyword evidence="3" id="KW-0813">Transport</keyword>
<dbReference type="OrthoDB" id="9986677at2759"/>
<evidence type="ECO:0000313" key="10">
    <source>
        <dbReference type="EMBL" id="KZP27179.1"/>
    </source>
</evidence>
<keyword evidence="8 9" id="KW-0472">Membrane</keyword>
<comment type="similarity">
    <text evidence="2">Belongs to the oligopeptide OPT transporter family.</text>
</comment>
<accession>A0A166QI98</accession>
<sequence>MEMKPEYDDLAAQVVALLTLTDTPRHVPDVPQDAEFDDFMMEHFSDPNFDLRKRSKLNLASVESLPNKKDAAFKEGGSDFDTESHVESTGYSDAPMSDFTDFDDESPYPEVRASVASIDDPTMLVSTFRMWTLGLLHTVLISALNQFFSMRYPSVVITGISAQLTSLPLGKFMARYLPTTRFRTFGYVWSFNPGPFNIKEHVCITVMANVVVGGAYATDIVAAQRVLYGQQLGWNYQIMLILSTQVVGFSLGGLLRRFLVWPSSMIWPGALVNCALFNTLHKSYGHVDGRHMSREKFFCIALACSFTYYWLPGYLFTALSVFNWVCWITPENVVVNQLFGTISGLGMGVLTLDWAMISYVGSPLVTPWWSEANTVVSLVLCFFVVTPICPFDPSAILTDGAFDSAKYEAYSPLLIPATLCMAYALSFASAAAILVHTFIWYRRDISRRFTRALKDERDIHSRLMQSYPEVPQYWYGTLGLSALVLLIITITIFPTGLPVWAMFIALFMACLLTIPVGMLQAITNQQVTLQVLHEMLAGYILPGHPVANMIFKCIAYIGTHQAVGFAADLKLGHYMKIPPRTMFLAQVVAAFFSCFIVTLVQDWMFSNITDFCTLGQVNGFSCPPTNTFATASMIWGGVGPARLFSVGKVYNPLLYFFLIGALAPIPFYFLARRYPLSLWRYVNVPVFFAGVGAMPPASGINYSSWALTGFAFQWFMRRFHFRWWMRYNYILSAALDAGVALGLVVIFFTVQFPKNGTIGANTVLKWWGNTGYMNTADALGTPYLQTPPGTTFGPPGDSFADFSQPLWLCVHAVAAEELNQRAATRSGIISLSHSDS</sequence>
<dbReference type="InterPro" id="IPR004813">
    <property type="entry name" value="OPT"/>
</dbReference>
<dbReference type="GO" id="GO:0015031">
    <property type="term" value="P:protein transport"/>
    <property type="evidence" value="ECO:0007669"/>
    <property type="project" value="UniProtKB-KW"/>
</dbReference>
<proteinExistence type="inferred from homology"/>
<evidence type="ECO:0000313" key="11">
    <source>
        <dbReference type="Proteomes" id="UP000076532"/>
    </source>
</evidence>
<dbReference type="Proteomes" id="UP000076532">
    <property type="component" value="Unassembled WGS sequence"/>
</dbReference>
<evidence type="ECO:0000256" key="6">
    <source>
        <dbReference type="ARBA" id="ARBA00022927"/>
    </source>
</evidence>
<evidence type="ECO:0000256" key="4">
    <source>
        <dbReference type="ARBA" id="ARBA00022692"/>
    </source>
</evidence>
<evidence type="ECO:0000256" key="3">
    <source>
        <dbReference type="ARBA" id="ARBA00022448"/>
    </source>
</evidence>
<evidence type="ECO:0000256" key="7">
    <source>
        <dbReference type="ARBA" id="ARBA00022989"/>
    </source>
</evidence>
<feature type="transmembrane region" description="Helical" evidence="9">
    <location>
        <begin position="297"/>
        <end position="325"/>
    </location>
</feature>
<dbReference type="NCBIfam" id="TIGR00728">
    <property type="entry name" value="OPT_sfam"/>
    <property type="match status" value="2"/>
</dbReference>
<keyword evidence="5" id="KW-0571">Peptide transport</keyword>
<evidence type="ECO:0000256" key="9">
    <source>
        <dbReference type="SAM" id="Phobius"/>
    </source>
</evidence>
<feature type="transmembrane region" description="Helical" evidence="9">
    <location>
        <begin position="583"/>
        <end position="601"/>
    </location>
</feature>
<evidence type="ECO:0000256" key="2">
    <source>
        <dbReference type="ARBA" id="ARBA00008807"/>
    </source>
</evidence>
<protein>
    <submittedName>
        <fullName evidence="10">OPT oligopeptide transporter</fullName>
    </submittedName>
</protein>
<comment type="subcellular location">
    <subcellularLocation>
        <location evidence="1">Membrane</location>
        <topology evidence="1">Multi-pass membrane protein</topology>
    </subcellularLocation>
</comment>
<feature type="transmembrane region" description="Helical" evidence="9">
    <location>
        <begin position="337"/>
        <end position="360"/>
    </location>
</feature>
<keyword evidence="6" id="KW-0653">Protein transport</keyword>
<feature type="transmembrane region" description="Helical" evidence="9">
    <location>
        <begin position="473"/>
        <end position="493"/>
    </location>
</feature>
<organism evidence="10 11">
    <name type="scientific">Athelia psychrophila</name>
    <dbReference type="NCBI Taxonomy" id="1759441"/>
    <lineage>
        <taxon>Eukaryota</taxon>
        <taxon>Fungi</taxon>
        <taxon>Dikarya</taxon>
        <taxon>Basidiomycota</taxon>
        <taxon>Agaricomycotina</taxon>
        <taxon>Agaricomycetes</taxon>
        <taxon>Agaricomycetidae</taxon>
        <taxon>Atheliales</taxon>
        <taxon>Atheliaceae</taxon>
        <taxon>Athelia</taxon>
    </lineage>
</organism>
<keyword evidence="4 9" id="KW-0812">Transmembrane</keyword>
<gene>
    <name evidence="10" type="ORF">FIBSPDRAFT_948815</name>
</gene>
<feature type="transmembrane region" description="Helical" evidence="9">
    <location>
        <begin position="372"/>
        <end position="393"/>
    </location>
</feature>
<dbReference type="Pfam" id="PF03169">
    <property type="entry name" value="OPT"/>
    <property type="match status" value="1"/>
</dbReference>
<feature type="transmembrane region" description="Helical" evidence="9">
    <location>
        <begin position="499"/>
        <end position="519"/>
    </location>
</feature>
<dbReference type="GO" id="GO:0035673">
    <property type="term" value="F:oligopeptide transmembrane transporter activity"/>
    <property type="evidence" value="ECO:0007669"/>
    <property type="project" value="InterPro"/>
</dbReference>
<dbReference type="GO" id="GO:0016020">
    <property type="term" value="C:membrane"/>
    <property type="evidence" value="ECO:0007669"/>
    <property type="project" value="UniProtKB-SubCell"/>
</dbReference>
<keyword evidence="11" id="KW-1185">Reference proteome</keyword>